<dbReference type="GO" id="GO:0005886">
    <property type="term" value="C:plasma membrane"/>
    <property type="evidence" value="ECO:0007669"/>
    <property type="project" value="UniProtKB-SubCell"/>
</dbReference>
<feature type="transmembrane region" description="Helical" evidence="3">
    <location>
        <begin position="119"/>
        <end position="142"/>
    </location>
</feature>
<protein>
    <recommendedName>
        <fullName evidence="2">Biotin transporter</fullName>
    </recommendedName>
</protein>
<keyword evidence="2" id="KW-1003">Cell membrane</keyword>
<dbReference type="PIRSF" id="PIRSF016661">
    <property type="entry name" value="BioY"/>
    <property type="match status" value="1"/>
</dbReference>
<dbReference type="Gene3D" id="1.10.1760.20">
    <property type="match status" value="1"/>
</dbReference>
<dbReference type="PANTHER" id="PTHR34295">
    <property type="entry name" value="BIOTIN TRANSPORTER BIOY"/>
    <property type="match status" value="1"/>
</dbReference>
<comment type="subcellular location">
    <subcellularLocation>
        <location evidence="2">Cell membrane</location>
        <topology evidence="2">Multi-pass membrane protein</topology>
    </subcellularLocation>
</comment>
<keyword evidence="3" id="KW-0812">Transmembrane</keyword>
<comment type="similarity">
    <text evidence="1 2">Belongs to the BioY family.</text>
</comment>
<dbReference type="EMBL" id="CYYA01000005">
    <property type="protein sequence ID" value="CUM91215.1"/>
    <property type="molecule type" value="Genomic_DNA"/>
</dbReference>
<dbReference type="GeneID" id="42785466"/>
<evidence type="ECO:0000313" key="4">
    <source>
        <dbReference type="EMBL" id="CUM91215.1"/>
    </source>
</evidence>
<evidence type="ECO:0000313" key="5">
    <source>
        <dbReference type="Proteomes" id="UP000095492"/>
    </source>
</evidence>
<dbReference type="Pfam" id="PF02632">
    <property type="entry name" value="BioY"/>
    <property type="match status" value="1"/>
</dbReference>
<keyword evidence="2" id="KW-0813">Transport</keyword>
<keyword evidence="2 3" id="KW-0472">Membrane</keyword>
<name>A0A173SNK4_EUBRA</name>
<evidence type="ECO:0000256" key="2">
    <source>
        <dbReference type="PIRNR" id="PIRNR016661"/>
    </source>
</evidence>
<dbReference type="GO" id="GO:0015225">
    <property type="term" value="F:biotin transmembrane transporter activity"/>
    <property type="evidence" value="ECO:0007669"/>
    <property type="project" value="UniProtKB-UniRule"/>
</dbReference>
<dbReference type="InterPro" id="IPR003784">
    <property type="entry name" value="BioY"/>
</dbReference>
<gene>
    <name evidence="4" type="primary">bioY2</name>
    <name evidence="4" type="ORF">ERS852448_01048</name>
</gene>
<organism evidence="4 5">
    <name type="scientific">Eubacterium ramulus</name>
    <dbReference type="NCBI Taxonomy" id="39490"/>
    <lineage>
        <taxon>Bacteria</taxon>
        <taxon>Bacillati</taxon>
        <taxon>Bacillota</taxon>
        <taxon>Clostridia</taxon>
        <taxon>Eubacteriales</taxon>
        <taxon>Eubacteriaceae</taxon>
        <taxon>Eubacterium</taxon>
    </lineage>
</organism>
<feature type="transmembrane region" description="Helical" evidence="3">
    <location>
        <begin position="12"/>
        <end position="33"/>
    </location>
</feature>
<dbReference type="RefSeq" id="WP_021737883.1">
    <property type="nucleotide sequence ID" value="NZ_CABKSU010000018.1"/>
</dbReference>
<accession>A0A173SNK4</accession>
<keyword evidence="3" id="KW-1133">Transmembrane helix</keyword>
<dbReference type="AlphaFoldDB" id="A0A173SNK4"/>
<dbReference type="PANTHER" id="PTHR34295:SF1">
    <property type="entry name" value="BIOTIN TRANSPORTER BIOY"/>
    <property type="match status" value="1"/>
</dbReference>
<reference evidence="4 5" key="1">
    <citation type="submission" date="2015-09" db="EMBL/GenBank/DDBJ databases">
        <authorList>
            <consortium name="Pathogen Informatics"/>
        </authorList>
    </citation>
    <scope>NUCLEOTIDE SEQUENCE [LARGE SCALE GENOMIC DNA]</scope>
    <source>
        <strain evidence="4 5">2789STDY5608891</strain>
    </source>
</reference>
<feature type="transmembrane region" description="Helical" evidence="3">
    <location>
        <begin position="148"/>
        <end position="173"/>
    </location>
</feature>
<proteinExistence type="inferred from homology"/>
<evidence type="ECO:0000256" key="3">
    <source>
        <dbReference type="SAM" id="Phobius"/>
    </source>
</evidence>
<dbReference type="OrthoDB" id="9803495at2"/>
<feature type="transmembrane region" description="Helical" evidence="3">
    <location>
        <begin position="39"/>
        <end position="56"/>
    </location>
</feature>
<dbReference type="Proteomes" id="UP000095492">
    <property type="component" value="Unassembled WGS sequence"/>
</dbReference>
<feature type="transmembrane region" description="Helical" evidence="3">
    <location>
        <begin position="94"/>
        <end position="112"/>
    </location>
</feature>
<sequence>MNNTATKTNSKFTIQQIAMIAVMTAVTCVLAPLSVPIGPVPISLTNLVIYFSLFILGTKKGTISYLIYLLIGLVGIPVFSGFTSGPGKLFGPTGGYLIGFIPLALIAGYFINHFHNKKALSFLGMILGTAVCYALGTTWLAIQAHMGFQAALMAGVVPFLPGDFIKMILALLIAPQIRKQLDAAGLAR</sequence>
<feature type="transmembrane region" description="Helical" evidence="3">
    <location>
        <begin position="63"/>
        <end position="82"/>
    </location>
</feature>
<dbReference type="STRING" id="39490.ERS852448_01048"/>
<evidence type="ECO:0000256" key="1">
    <source>
        <dbReference type="ARBA" id="ARBA00010692"/>
    </source>
</evidence>